<feature type="region of interest" description="Disordered" evidence="1">
    <location>
        <begin position="367"/>
        <end position="386"/>
    </location>
</feature>
<proteinExistence type="predicted"/>
<gene>
    <name evidence="2" type="ORF">CK203_079277</name>
</gene>
<feature type="region of interest" description="Disordered" evidence="1">
    <location>
        <begin position="307"/>
        <end position="348"/>
    </location>
</feature>
<name>A0A438FBI9_VITVI</name>
<dbReference type="AlphaFoldDB" id="A0A438FBI9"/>
<dbReference type="Proteomes" id="UP000288805">
    <property type="component" value="Unassembled WGS sequence"/>
</dbReference>
<comment type="caution">
    <text evidence="2">The sequence shown here is derived from an EMBL/GenBank/DDBJ whole genome shotgun (WGS) entry which is preliminary data.</text>
</comment>
<sequence length="546" mass="60327">MGWTHDLNQYRFLIQSFYCKRRPDGVSGRTLRWFCQPWLERDKSVGLLLGGGRGIITLRAADRDHGGGTWVIVGYCDNVQDLLTSVNDLDKRIRMTYVGHPDAFVEVVRMLCLFFTKLKNVYEPGSDLIWSMRRCSCQKQGAFQRRAPVPPSVVVQGIPALQPDSPGVYSSEYALSLASVHAVGDQSAGLNQWGCQGPCAGEGHMGGFRDASGQALRSQPIVKVPDQNKRGKLVEWVEKASFDRLNRLFEIAAAERSCDTLLSVQNLHSVMKEPQPYVLNILPRRLPEEKVDVRTRKARLTNREVKRKEGLLRKAPGGKRSAPSLVGAPTKKKKKVSTKGKEVKLPTPPKEFVIPHVTYEKEVTIQEPENPLPPSSSSGPGHVAGLTTRGPPCQRLPAWLFWPKKPASINQPDYPLLDVDAVEVVCAEVSPLMATPMEEMGAESQNLPSGGQVFLPFFKIDSRKPSKSVARPSRMTIRRGARRRWQLRPPAVPVVVPDESTLGETQPAENEGAPDLEDESPSNSSSGGVLLMMRLASLLALLAMHS</sequence>
<protein>
    <submittedName>
        <fullName evidence="2">Uncharacterized protein</fullName>
    </submittedName>
</protein>
<reference evidence="2 3" key="1">
    <citation type="journal article" date="2018" name="PLoS Genet.">
        <title>Population sequencing reveals clonal diversity and ancestral inbreeding in the grapevine cultivar Chardonnay.</title>
        <authorList>
            <person name="Roach M.J."/>
            <person name="Johnson D.L."/>
            <person name="Bohlmann J."/>
            <person name="van Vuuren H.J."/>
            <person name="Jones S.J."/>
            <person name="Pretorius I.S."/>
            <person name="Schmidt S.A."/>
            <person name="Borneman A.R."/>
        </authorList>
    </citation>
    <scope>NUCLEOTIDE SEQUENCE [LARGE SCALE GENOMIC DNA]</scope>
    <source>
        <strain evidence="3">cv. Chardonnay</strain>
        <tissue evidence="2">Leaf</tissue>
    </source>
</reference>
<evidence type="ECO:0000313" key="3">
    <source>
        <dbReference type="Proteomes" id="UP000288805"/>
    </source>
</evidence>
<evidence type="ECO:0000256" key="1">
    <source>
        <dbReference type="SAM" id="MobiDB-lite"/>
    </source>
</evidence>
<feature type="region of interest" description="Disordered" evidence="1">
    <location>
        <begin position="495"/>
        <end position="527"/>
    </location>
</feature>
<accession>A0A438FBI9</accession>
<evidence type="ECO:0000313" key="2">
    <source>
        <dbReference type="EMBL" id="RVW57338.1"/>
    </source>
</evidence>
<dbReference type="EMBL" id="QGNW01001057">
    <property type="protein sequence ID" value="RVW57338.1"/>
    <property type="molecule type" value="Genomic_DNA"/>
</dbReference>
<organism evidence="2 3">
    <name type="scientific">Vitis vinifera</name>
    <name type="common">Grape</name>
    <dbReference type="NCBI Taxonomy" id="29760"/>
    <lineage>
        <taxon>Eukaryota</taxon>
        <taxon>Viridiplantae</taxon>
        <taxon>Streptophyta</taxon>
        <taxon>Embryophyta</taxon>
        <taxon>Tracheophyta</taxon>
        <taxon>Spermatophyta</taxon>
        <taxon>Magnoliopsida</taxon>
        <taxon>eudicotyledons</taxon>
        <taxon>Gunneridae</taxon>
        <taxon>Pentapetalae</taxon>
        <taxon>rosids</taxon>
        <taxon>Vitales</taxon>
        <taxon>Vitaceae</taxon>
        <taxon>Viteae</taxon>
        <taxon>Vitis</taxon>
    </lineage>
</organism>